<dbReference type="EMBL" id="HBUF01129123">
    <property type="protein sequence ID" value="CAG6643809.1"/>
    <property type="molecule type" value="Transcribed_RNA"/>
</dbReference>
<dbReference type="GO" id="GO:0003774">
    <property type="term" value="F:cytoskeletal motor activity"/>
    <property type="evidence" value="ECO:0007669"/>
    <property type="project" value="UniProtKB-UniRule"/>
</dbReference>
<evidence type="ECO:0000256" key="4">
    <source>
        <dbReference type="ARBA" id="ARBA00023123"/>
    </source>
</evidence>
<evidence type="ECO:0000259" key="9">
    <source>
        <dbReference type="PROSITE" id="PS51456"/>
    </source>
</evidence>
<dbReference type="PROSITE" id="PS51456">
    <property type="entry name" value="MYOSIN_MOTOR"/>
    <property type="match status" value="1"/>
</dbReference>
<keyword evidence="4 6" id="KW-0518">Myosin</keyword>
<keyword evidence="2 6" id="KW-0067">ATP-binding</keyword>
<dbReference type="Gene3D" id="4.10.270.10">
    <property type="entry name" value="Myosin, subunit A"/>
    <property type="match status" value="1"/>
</dbReference>
<evidence type="ECO:0000256" key="7">
    <source>
        <dbReference type="SAM" id="Coils"/>
    </source>
</evidence>
<dbReference type="SUPFAM" id="SSF52540">
    <property type="entry name" value="P-loop containing nucleoside triphosphate hydrolases"/>
    <property type="match status" value="1"/>
</dbReference>
<evidence type="ECO:0000256" key="5">
    <source>
        <dbReference type="ARBA" id="ARBA00023175"/>
    </source>
</evidence>
<keyword evidence="5 6" id="KW-0505">Motor protein</keyword>
<dbReference type="InterPro" id="IPR001609">
    <property type="entry name" value="Myosin_head_motor_dom-like"/>
</dbReference>
<proteinExistence type="inferred from homology"/>
<accession>A0A8D8R3T4</accession>
<feature type="coiled-coil region" evidence="7">
    <location>
        <begin position="840"/>
        <end position="944"/>
    </location>
</feature>
<dbReference type="InterPro" id="IPR002928">
    <property type="entry name" value="Myosin_tail"/>
</dbReference>
<feature type="region of interest" description="Disordered" evidence="8">
    <location>
        <begin position="1536"/>
        <end position="1594"/>
    </location>
</feature>
<dbReference type="Gene3D" id="6.20.240.20">
    <property type="match status" value="1"/>
</dbReference>
<evidence type="ECO:0000256" key="6">
    <source>
        <dbReference type="PROSITE-ProRule" id="PRU00782"/>
    </source>
</evidence>
<evidence type="ECO:0000256" key="1">
    <source>
        <dbReference type="ARBA" id="ARBA00022741"/>
    </source>
</evidence>
<dbReference type="PROSITE" id="PS50096">
    <property type="entry name" value="IQ"/>
    <property type="match status" value="1"/>
</dbReference>
<dbReference type="InterPro" id="IPR027417">
    <property type="entry name" value="P-loop_NTPase"/>
</dbReference>
<feature type="compositionally biased region" description="Basic and acidic residues" evidence="8">
    <location>
        <begin position="1571"/>
        <end position="1594"/>
    </location>
</feature>
<evidence type="ECO:0000256" key="2">
    <source>
        <dbReference type="ARBA" id="ARBA00022840"/>
    </source>
</evidence>
<dbReference type="Gene3D" id="1.20.120.720">
    <property type="entry name" value="Myosin VI head, motor domain, U50 subdomain"/>
    <property type="match status" value="1"/>
</dbReference>
<dbReference type="PANTHER" id="PTHR45615:SF36">
    <property type="entry name" value="MYOSIN HEAVY CHAIN-LIKE, ISOFORM B-RELATED"/>
    <property type="match status" value="1"/>
</dbReference>
<feature type="binding site" evidence="6">
    <location>
        <begin position="132"/>
        <end position="139"/>
    </location>
    <ligand>
        <name>ATP</name>
        <dbReference type="ChEBI" id="CHEBI:30616"/>
    </ligand>
</feature>
<comment type="caution">
    <text evidence="6">Lacks conserved residue(s) required for the propagation of feature annotation.</text>
</comment>
<dbReference type="Gene3D" id="1.20.58.530">
    <property type="match status" value="1"/>
</dbReference>
<keyword evidence="3 7" id="KW-0175">Coiled coil</keyword>
<feature type="compositionally biased region" description="Acidic residues" evidence="8">
    <location>
        <begin position="1542"/>
        <end position="1556"/>
    </location>
</feature>
<protein>
    <submittedName>
        <fullName evidence="10">Unconventional myosin-XVIIIa</fullName>
    </submittedName>
</protein>
<evidence type="ECO:0000256" key="3">
    <source>
        <dbReference type="ARBA" id="ARBA00023054"/>
    </source>
</evidence>
<dbReference type="SUPFAM" id="SSF90257">
    <property type="entry name" value="Myosin rod fragments"/>
    <property type="match status" value="2"/>
</dbReference>
<dbReference type="PANTHER" id="PTHR45615">
    <property type="entry name" value="MYOSIN HEAVY CHAIN, NON-MUSCLE"/>
    <property type="match status" value="1"/>
</dbReference>
<dbReference type="GO" id="GO:0030017">
    <property type="term" value="C:sarcomere"/>
    <property type="evidence" value="ECO:0007669"/>
    <property type="project" value="UniProtKB-ARBA"/>
</dbReference>
<comment type="similarity">
    <text evidence="6">Belongs to the TRAFAC class myosin-kinesin ATPase superfamily. Myosin family.</text>
</comment>
<name>A0A8D8R3T4_9HEMI</name>
<dbReference type="GO" id="GO:0005524">
    <property type="term" value="F:ATP binding"/>
    <property type="evidence" value="ECO:0007669"/>
    <property type="project" value="UniProtKB-UniRule"/>
</dbReference>
<dbReference type="GO" id="GO:0031032">
    <property type="term" value="P:actomyosin structure organization"/>
    <property type="evidence" value="ECO:0007669"/>
    <property type="project" value="TreeGrafter"/>
</dbReference>
<dbReference type="Pfam" id="PF00063">
    <property type="entry name" value="Myosin_head"/>
    <property type="match status" value="1"/>
</dbReference>
<keyword evidence="1 6" id="KW-0547">Nucleotide-binding</keyword>
<dbReference type="Gene3D" id="1.10.10.820">
    <property type="match status" value="1"/>
</dbReference>
<sequence>MDPTNQLRDGKIKVKVEGTGVELTVDEDDVEKCNPSQYDMTEDVCTLRHLNESSVLHTLRCRYATNLIHTYAGHATIIINPVAPLAIYSDKVAQMFKGCSSEDMPSHIYSTAQCVYRSLLGTRRDHSLLFLGRSGSGKTVNYNHALRYLVLTAGSVNKILTLDKLNAIQIVLEAFGHARSCLNLNATRMTHLLSLDFDQTGLIASASIQLLLLDKTRVVRRAEGESNYHVFYRLLAGADGTTRKELMLDTISSGAEPNSFIVPYSKHEDTQRGLMDFVRLVGALATLSVSESEIKIIMSMVAAVLHLGAAGSVKGSNSSPSGSKYQFQSPGAAARAAKCLGVAPEALARVIFTAPGNLRRSEPGTEGGGEALESFAANLYAEILNSVGALINRSLSSAVHTVCSLLLVDSPGVQNPGSTGLNQSGAGFNDLVFNYVQERLGLLFHHSTLVQPKDLYSQEHIDIPGLDPADDDCSSPQSLVSLLDHTPAPGSGKPPGLLWLLDEVGPGAATSFPEMVFGRYSEREYHGLVRKAPGQHHFIVQHNMGTNPVLYNTESWSRLSVEPTTSRSVVSLLTESCNKDLVQLVSQQRSAGLGSTGFDMTGGGTGTRGVTASIRRSTQGIKRKSVPLQAKFTVDSLIETVRRSQLRFVHCLLPHHTAGLIPLAGHGFDTLINIPLLRSQLRGAQLLAAARLHKQGYPRSMPLTEFRRRFQLLALSSDSSTQPSTGGVDTSHRCDDKAAVEEILLSLDVDHSSYRVGLSQIFFRSGVLPQLEAERDQKLSSRVIQFQARCRGYLSRRHLAKLKVQDVAVRCLQRNIRKFMDVRDWSWWRLYLKIHPLLNVHRTDQELQAKTEELAALKSKLEKLEMERNILKQDNTRLESKLGEITEDYADEHSTATLISERLSHETTERAKLERDLAEAQAVNKKLQEAGDKLELEVQCLRSTSELISLEDGEDETSVEGGSSESNDLYRKKWERAMRELEFTKHRLNQQHQDDLEQLVGLRKQLEKKLSDAFEQIEEQRNVASEWKRKVTKVNSEMSDLRLLLEEQSSRNNLLEKKQRKFDAEYQMLQDELRQERNHKEKALRDKELALGDKYTMEQNLSSLKLELELKEQKVSHLQQELEELTFSGNTEEEVANLKKKKHSLEAKLSDQEEELDELAGQVQMLEQAKLKVEMNLEQVRKSHRKELASKDEELEALRCSTMKKVKALQCQLESEHESRTALLRERHELERRLNNLEENDVASRTAEVETNMRLKRDLKRTKALLKDTQTMLSQSRQDNANKLMVRQLRNQLEDAEHSRSASIKAKQTLESDLADISVQLEETQRSKADLEARLSAVLRERGQLQSQLDENEEEMTEVLKKYQASVQQLSTEQANLQEATTRISELETELSSYKDQLTELNSKLESIETHGDPSSTLALKRLQLKSKELESKLEFEHTTRSRLEVQINRLKENTDKLQSECNLLRGKDTSNANEVRKHQRVVRELKETVQSMEAKQINEGSKRKELEKELQCREAEITTLKSELSVASQRIADLQHAIQGDLEDESSDSENSDDNSTDHELDPSSDEDGEFNHIDLKHDTSNGYKKSKEDVGR</sequence>
<reference evidence="10" key="1">
    <citation type="submission" date="2021-05" db="EMBL/GenBank/DDBJ databases">
        <authorList>
            <person name="Alioto T."/>
            <person name="Alioto T."/>
            <person name="Gomez Garrido J."/>
        </authorList>
    </citation>
    <scope>NUCLEOTIDE SEQUENCE</scope>
</reference>
<dbReference type="SMART" id="SM00242">
    <property type="entry name" value="MYSc"/>
    <property type="match status" value="1"/>
</dbReference>
<dbReference type="GO" id="GO:0032982">
    <property type="term" value="C:myosin filament"/>
    <property type="evidence" value="ECO:0007669"/>
    <property type="project" value="TreeGrafter"/>
</dbReference>
<dbReference type="InterPro" id="IPR036961">
    <property type="entry name" value="Kinesin_motor_dom_sf"/>
</dbReference>
<dbReference type="Pfam" id="PF01576">
    <property type="entry name" value="Myosin_tail_1"/>
    <property type="match status" value="1"/>
</dbReference>
<keyword evidence="6" id="KW-0009">Actin-binding</keyword>
<organism evidence="10">
    <name type="scientific">Cacopsylla melanoneura</name>
    <dbReference type="NCBI Taxonomy" id="428564"/>
    <lineage>
        <taxon>Eukaryota</taxon>
        <taxon>Metazoa</taxon>
        <taxon>Ecdysozoa</taxon>
        <taxon>Arthropoda</taxon>
        <taxon>Hexapoda</taxon>
        <taxon>Insecta</taxon>
        <taxon>Pterygota</taxon>
        <taxon>Neoptera</taxon>
        <taxon>Paraneoptera</taxon>
        <taxon>Hemiptera</taxon>
        <taxon>Sternorrhyncha</taxon>
        <taxon>Psylloidea</taxon>
        <taxon>Psyllidae</taxon>
        <taxon>Psyllinae</taxon>
        <taxon>Cacopsylla</taxon>
    </lineage>
</organism>
<dbReference type="Gene3D" id="1.20.5.340">
    <property type="match status" value="1"/>
</dbReference>
<dbReference type="Gene3D" id="3.40.850.10">
    <property type="entry name" value="Kinesin motor domain"/>
    <property type="match status" value="1"/>
</dbReference>
<evidence type="ECO:0000313" key="10">
    <source>
        <dbReference type="EMBL" id="CAG6643809.1"/>
    </source>
</evidence>
<dbReference type="GO" id="GO:0016460">
    <property type="term" value="C:myosin II complex"/>
    <property type="evidence" value="ECO:0007669"/>
    <property type="project" value="TreeGrafter"/>
</dbReference>
<feature type="domain" description="Myosin motor" evidence="9">
    <location>
        <begin position="39"/>
        <end position="776"/>
    </location>
</feature>
<dbReference type="PRINTS" id="PR00193">
    <property type="entry name" value="MYOSINHEAVY"/>
</dbReference>
<feature type="region of interest" description="Disordered" evidence="8">
    <location>
        <begin position="466"/>
        <end position="488"/>
    </location>
</feature>
<evidence type="ECO:0000256" key="8">
    <source>
        <dbReference type="SAM" id="MobiDB-lite"/>
    </source>
</evidence>
<dbReference type="SUPFAM" id="SSF57997">
    <property type="entry name" value="Tropomyosin"/>
    <property type="match status" value="1"/>
</dbReference>
<feature type="coiled-coil region" evidence="7">
    <location>
        <begin position="971"/>
        <end position="1240"/>
    </location>
</feature>
<dbReference type="GO" id="GO:0051015">
    <property type="term" value="F:actin filament binding"/>
    <property type="evidence" value="ECO:0007669"/>
    <property type="project" value="TreeGrafter"/>
</dbReference>